<dbReference type="HOGENOM" id="CLU_005737_1_0_1"/>
<dbReference type="InParanoid" id="W4KN33"/>
<dbReference type="FunCoup" id="W4KN33">
    <property type="interactions" value="28"/>
</dbReference>
<dbReference type="InterPro" id="IPR001680">
    <property type="entry name" value="WD40_rpt"/>
</dbReference>
<dbReference type="SUPFAM" id="SSF50978">
    <property type="entry name" value="WD40 repeat-like"/>
    <property type="match status" value="2"/>
</dbReference>
<feature type="domain" description="Lethal giant larvae (Lgl)-like C-terminal" evidence="4">
    <location>
        <begin position="651"/>
        <end position="1069"/>
    </location>
</feature>
<accession>W4KN33</accession>
<proteinExistence type="inferred from homology"/>
<dbReference type="GO" id="GO:0006887">
    <property type="term" value="P:exocytosis"/>
    <property type="evidence" value="ECO:0007669"/>
    <property type="project" value="UniProtKB-KW"/>
</dbReference>
<dbReference type="PANTHER" id="PTHR10241">
    <property type="entry name" value="LETHAL 2 GIANT LARVAE PROTEIN"/>
    <property type="match status" value="1"/>
</dbReference>
<keyword evidence="2" id="KW-0268">Exocytosis</keyword>
<gene>
    <name evidence="5" type="ORF">HETIRDRAFT_153773</name>
</gene>
<dbReference type="PANTHER" id="PTHR10241:SF25">
    <property type="entry name" value="TOMOSYN, ISOFORM C"/>
    <property type="match status" value="1"/>
</dbReference>
<dbReference type="InterPro" id="IPR013905">
    <property type="entry name" value="Lgl_C_dom"/>
</dbReference>
<name>W4KN33_HETIT</name>
<protein>
    <recommendedName>
        <fullName evidence="4">Lethal giant larvae (Lgl)-like C-terminal domain-containing protein</fullName>
    </recommendedName>
</protein>
<dbReference type="eggNOG" id="KOG1983">
    <property type="taxonomic scope" value="Eukaryota"/>
</dbReference>
<dbReference type="AlphaFoldDB" id="W4KN33"/>
<evidence type="ECO:0000256" key="2">
    <source>
        <dbReference type="ARBA" id="ARBA00022483"/>
    </source>
</evidence>
<dbReference type="KEGG" id="hir:HETIRDRAFT_153773"/>
<dbReference type="GO" id="GO:0019905">
    <property type="term" value="F:syntaxin binding"/>
    <property type="evidence" value="ECO:0007669"/>
    <property type="project" value="TreeGrafter"/>
</dbReference>
<dbReference type="InterPro" id="IPR036322">
    <property type="entry name" value="WD40_repeat_dom_sf"/>
</dbReference>
<dbReference type="RefSeq" id="XP_009541063.1">
    <property type="nucleotide sequence ID" value="XM_009542768.1"/>
</dbReference>
<dbReference type="CDD" id="cd15873">
    <property type="entry name" value="R-SNARE_STXBP5_6"/>
    <property type="match status" value="1"/>
</dbReference>
<dbReference type="SMART" id="SM00320">
    <property type="entry name" value="WD40"/>
    <property type="match status" value="4"/>
</dbReference>
<comment type="similarity">
    <text evidence="1">Belongs to the WD repeat L(2)GL family.</text>
</comment>
<dbReference type="GO" id="GO:0005886">
    <property type="term" value="C:plasma membrane"/>
    <property type="evidence" value="ECO:0007669"/>
    <property type="project" value="TreeGrafter"/>
</dbReference>
<evidence type="ECO:0000259" key="4">
    <source>
        <dbReference type="Pfam" id="PF08596"/>
    </source>
</evidence>
<dbReference type="GeneID" id="20667448"/>
<dbReference type="OrthoDB" id="19944at2759"/>
<evidence type="ECO:0000313" key="6">
    <source>
        <dbReference type="Proteomes" id="UP000030671"/>
    </source>
</evidence>
<dbReference type="GO" id="GO:0006893">
    <property type="term" value="P:Golgi to plasma membrane transport"/>
    <property type="evidence" value="ECO:0007669"/>
    <property type="project" value="TreeGrafter"/>
</dbReference>
<dbReference type="Pfam" id="PF08596">
    <property type="entry name" value="Lgl_C"/>
    <property type="match status" value="1"/>
</dbReference>
<dbReference type="STRING" id="747525.W4KN33"/>
<evidence type="ECO:0000256" key="3">
    <source>
        <dbReference type="SAM" id="MobiDB-lite"/>
    </source>
</evidence>
<dbReference type="Gene3D" id="2.130.10.10">
    <property type="entry name" value="YVTN repeat-like/Quinoprotein amine dehydrogenase"/>
    <property type="match status" value="1"/>
</dbReference>
<sequence>MFSLKNFGRTGRNDFSLELRDKEDWVVGTLKTLEYHLDITAFAIDPVSSLLAIGCTAGTVRILGSPAVESILKLPDTSSIRFIQFATNLLKLICIDDNNKLYLWDLTSIGNMKLEVTTSFKSPVKSVYLIIIVAGITQVCSLKLHCTLSLAHPPVALQVYVGLDSGEIKTYDLLCRRQSSYTIPNAWELYEKKMFASGIVGDFDAASRIPVDIVIHPRNLNLLFIAYAGGVILTDLKERNSLRAYELVLPPGAPGGGGYTSPDLLAHRRPTVTSLAIHPAGHFFVVGHIDGSFAFWAVEDEDQPLLVRTLDDLDIHVVDGHKLEEILPKYHRPMMDGQQRSLREPIFKLSWSGSPNPSDPRGGETSLAVLGGQFNGDPSGINVLWLPRFNPPDAPASSVATTGLHPFFRKAIRQSIDPLDAYFYATSGITQDFLLIPRDSPHFSGAWDPVAVLLLSEGEKQTRTIEAYEYPPPGFLEAAEESGGPSRAIQSENPEDALDTNLAATLQSMQTSHEPHKLTLPTTLWTGSDGLISGALVLLDRVAYDQLIESGTELSHRALKLEGGVAVPAESVQSNIKLAKYEPHRILVTRHNDLSIRFLDVSVQLQISNGNAPLTSSFPNPLPALTIDLLTVLASPTITSRIPPNLVSRARLEDVRFTNEALEVAAILTSGEVIVYRLRDGVDGDVINRKLPDEQLVLLEHIPVKQGLRYKPFFMMNSTVQTSACAMSDIGFLAVAYIDGSLSIVDMRGPNIVYHISSEQQRKSKRHSLVPLHKAPEADAITALSWTICSLQIDEIPRLRLVAVRASGLTNIFTLARSQSGPWVVSAVAHETETLANTLPMGIFVLDAHTGASCRADRNRLAISLERQSGNMGMGADRKHVEGEEGPRCFLIVAGEKGVRSFADLGEERVARAEWGSKVGSVNAVQIVERNGSYALVAFTDRHDALVYSLPALELMHTIPLPTTSPLSPSADASGDFFTLSPLGSQSAPIRRAHLHTLFDVRRGYHTPLVALTERADGTTRTVPPQPQPVSIGPAGLLSTASSWFGGLVGQGSVSGDQIDALLAGPDRPIPLKPAAPAAGKSKYADWESNPAGSTAAEASRTQSSLYDRLHAAVAERGEMLQGLEESFNSLEQGSKSMVAQAKRLAAQQTAKSWFAFG</sequence>
<keyword evidence="6" id="KW-1185">Reference proteome</keyword>
<reference evidence="5 6" key="1">
    <citation type="journal article" date="2012" name="New Phytol.">
        <title>Insight into trade-off between wood decay and parasitism from the genome of a fungal forest pathogen.</title>
        <authorList>
            <person name="Olson A."/>
            <person name="Aerts A."/>
            <person name="Asiegbu F."/>
            <person name="Belbahri L."/>
            <person name="Bouzid O."/>
            <person name="Broberg A."/>
            <person name="Canback B."/>
            <person name="Coutinho P.M."/>
            <person name="Cullen D."/>
            <person name="Dalman K."/>
            <person name="Deflorio G."/>
            <person name="van Diepen L.T."/>
            <person name="Dunand C."/>
            <person name="Duplessis S."/>
            <person name="Durling M."/>
            <person name="Gonthier P."/>
            <person name="Grimwood J."/>
            <person name="Fossdal C.G."/>
            <person name="Hansson D."/>
            <person name="Henrissat B."/>
            <person name="Hietala A."/>
            <person name="Himmelstrand K."/>
            <person name="Hoffmeister D."/>
            <person name="Hogberg N."/>
            <person name="James T.Y."/>
            <person name="Karlsson M."/>
            <person name="Kohler A."/>
            <person name="Kues U."/>
            <person name="Lee Y.H."/>
            <person name="Lin Y.C."/>
            <person name="Lind M."/>
            <person name="Lindquist E."/>
            <person name="Lombard V."/>
            <person name="Lucas S."/>
            <person name="Lunden K."/>
            <person name="Morin E."/>
            <person name="Murat C."/>
            <person name="Park J."/>
            <person name="Raffaello T."/>
            <person name="Rouze P."/>
            <person name="Salamov A."/>
            <person name="Schmutz J."/>
            <person name="Solheim H."/>
            <person name="Stahlberg J."/>
            <person name="Velez H."/>
            <person name="de Vries R.P."/>
            <person name="Wiebenga A."/>
            <person name="Woodward S."/>
            <person name="Yakovlev I."/>
            <person name="Garbelotto M."/>
            <person name="Martin F."/>
            <person name="Grigoriev I.V."/>
            <person name="Stenlid J."/>
        </authorList>
    </citation>
    <scope>NUCLEOTIDE SEQUENCE [LARGE SCALE GENOMIC DNA]</scope>
    <source>
        <strain evidence="5 6">TC 32-1</strain>
    </source>
</reference>
<evidence type="ECO:0000256" key="1">
    <source>
        <dbReference type="ARBA" id="ARBA00008070"/>
    </source>
</evidence>
<evidence type="ECO:0000313" key="5">
    <source>
        <dbReference type="EMBL" id="ETW87124.1"/>
    </source>
</evidence>
<dbReference type="EMBL" id="KI925454">
    <property type="protein sequence ID" value="ETW87124.1"/>
    <property type="molecule type" value="Genomic_DNA"/>
</dbReference>
<dbReference type="InterPro" id="IPR015943">
    <property type="entry name" value="WD40/YVTN_repeat-like_dom_sf"/>
</dbReference>
<feature type="region of interest" description="Disordered" evidence="3">
    <location>
        <begin position="1071"/>
        <end position="1102"/>
    </location>
</feature>
<dbReference type="Proteomes" id="UP000030671">
    <property type="component" value="Unassembled WGS sequence"/>
</dbReference>
<dbReference type="GO" id="GO:0005737">
    <property type="term" value="C:cytoplasm"/>
    <property type="evidence" value="ECO:0007669"/>
    <property type="project" value="TreeGrafter"/>
</dbReference>
<organism evidence="5 6">
    <name type="scientific">Heterobasidion irregulare (strain TC 32-1)</name>
    <dbReference type="NCBI Taxonomy" id="747525"/>
    <lineage>
        <taxon>Eukaryota</taxon>
        <taxon>Fungi</taxon>
        <taxon>Dikarya</taxon>
        <taxon>Basidiomycota</taxon>
        <taxon>Agaricomycotina</taxon>
        <taxon>Agaricomycetes</taxon>
        <taxon>Russulales</taxon>
        <taxon>Bondarzewiaceae</taxon>
        <taxon>Heterobasidion</taxon>
        <taxon>Heterobasidion annosum species complex</taxon>
    </lineage>
</organism>
<dbReference type="GO" id="GO:0005096">
    <property type="term" value="F:GTPase activator activity"/>
    <property type="evidence" value="ECO:0007669"/>
    <property type="project" value="TreeGrafter"/>
</dbReference>
<dbReference type="GO" id="GO:0045159">
    <property type="term" value="F:myosin II binding"/>
    <property type="evidence" value="ECO:0007669"/>
    <property type="project" value="TreeGrafter"/>
</dbReference>